<evidence type="ECO:0000256" key="2">
    <source>
        <dbReference type="ARBA" id="ARBA00006370"/>
    </source>
</evidence>
<dbReference type="Proteomes" id="UP000695562">
    <property type="component" value="Unassembled WGS sequence"/>
</dbReference>
<protein>
    <recommendedName>
        <fullName evidence="8">MD-2-related lipid-recognition domain-containing protein</fullName>
    </recommendedName>
</protein>
<evidence type="ECO:0000256" key="5">
    <source>
        <dbReference type="ARBA" id="ARBA00022729"/>
    </source>
</evidence>
<comment type="similarity">
    <text evidence="2">Belongs to the NPC2 family.</text>
</comment>
<evidence type="ECO:0000256" key="7">
    <source>
        <dbReference type="SAM" id="SignalP"/>
    </source>
</evidence>
<gene>
    <name evidence="9" type="ORF">CYY_008262</name>
</gene>
<dbReference type="Pfam" id="PF02221">
    <property type="entry name" value="E1_DerP2_DerF2"/>
    <property type="match status" value="1"/>
</dbReference>
<reference evidence="9" key="1">
    <citation type="submission" date="2020-01" db="EMBL/GenBank/DDBJ databases">
        <title>Development of genomics and gene disruption for Polysphondylium violaceum indicates a role for the polyketide synthase stlB in stalk morphogenesis.</title>
        <authorList>
            <person name="Narita B."/>
            <person name="Kawabe Y."/>
            <person name="Kin K."/>
            <person name="Saito T."/>
            <person name="Gibbs R."/>
            <person name="Kuspa A."/>
            <person name="Muzny D."/>
            <person name="Queller D."/>
            <person name="Richards S."/>
            <person name="Strassman J."/>
            <person name="Sucgang R."/>
            <person name="Worley K."/>
            <person name="Schaap P."/>
        </authorList>
    </citation>
    <scope>NUCLEOTIDE SEQUENCE</scope>
    <source>
        <strain evidence="9">QSvi11</strain>
    </source>
</reference>
<dbReference type="InterPro" id="IPR014756">
    <property type="entry name" value="Ig_E-set"/>
</dbReference>
<comment type="caution">
    <text evidence="9">The sequence shown here is derived from an EMBL/GenBank/DDBJ whole genome shotgun (WGS) entry which is preliminary data.</text>
</comment>
<comment type="function">
    <text evidence="1">Catalyzes the intermembrane transfer of phosphatidylglycerol and phosphatidylinositol.</text>
</comment>
<accession>A0A8J4PNI9</accession>
<evidence type="ECO:0000256" key="3">
    <source>
        <dbReference type="ARBA" id="ARBA00011245"/>
    </source>
</evidence>
<dbReference type="SMART" id="SM00737">
    <property type="entry name" value="ML"/>
    <property type="match status" value="1"/>
</dbReference>
<dbReference type="GO" id="GO:0032934">
    <property type="term" value="F:sterol binding"/>
    <property type="evidence" value="ECO:0007669"/>
    <property type="project" value="InterPro"/>
</dbReference>
<dbReference type="SUPFAM" id="SSF81296">
    <property type="entry name" value="E set domains"/>
    <property type="match status" value="1"/>
</dbReference>
<comment type="subunit">
    <text evidence="3">Monomer.</text>
</comment>
<dbReference type="PANTHER" id="PTHR11306:SF0">
    <property type="entry name" value="PHOSPHATIDYLGLYCEROL_PHOSPHATIDYLINOSITOL TRANSFER PROTEIN"/>
    <property type="match status" value="1"/>
</dbReference>
<keyword evidence="6" id="KW-0445">Lipid transport</keyword>
<evidence type="ECO:0000256" key="6">
    <source>
        <dbReference type="ARBA" id="ARBA00023055"/>
    </source>
</evidence>
<dbReference type="PANTHER" id="PTHR11306">
    <property type="entry name" value="NIEMANN PICK TYPE C2 PROTEIN NPC2-RELATED"/>
    <property type="match status" value="1"/>
</dbReference>
<name>A0A8J4PNI9_9MYCE</name>
<dbReference type="InterPro" id="IPR003172">
    <property type="entry name" value="ML_dom"/>
</dbReference>
<dbReference type="OrthoDB" id="6409159at2759"/>
<organism evidence="9 10">
    <name type="scientific">Polysphondylium violaceum</name>
    <dbReference type="NCBI Taxonomy" id="133409"/>
    <lineage>
        <taxon>Eukaryota</taxon>
        <taxon>Amoebozoa</taxon>
        <taxon>Evosea</taxon>
        <taxon>Eumycetozoa</taxon>
        <taxon>Dictyostelia</taxon>
        <taxon>Dictyosteliales</taxon>
        <taxon>Dictyosteliaceae</taxon>
        <taxon>Polysphondylium</taxon>
    </lineage>
</organism>
<evidence type="ECO:0000313" key="9">
    <source>
        <dbReference type="EMBL" id="KAF2070418.1"/>
    </source>
</evidence>
<dbReference type="Gene3D" id="2.70.220.10">
    <property type="entry name" value="Ganglioside GM2 activator"/>
    <property type="match status" value="1"/>
</dbReference>
<keyword evidence="4" id="KW-0813">Transport</keyword>
<feature type="chain" id="PRO_5035267099" description="MD-2-related lipid-recognition domain-containing protein" evidence="7">
    <location>
        <begin position="22"/>
        <end position="147"/>
    </location>
</feature>
<evidence type="ECO:0000313" key="10">
    <source>
        <dbReference type="Proteomes" id="UP000695562"/>
    </source>
</evidence>
<dbReference type="AlphaFoldDB" id="A0A8J4PNI9"/>
<sequence length="147" mass="15934">MKQTLFIIFAISVILATVAHADIWSQCPGNSDPTFSITTLTVTPDPPKIGQSCVVNLVGTLNDEVTSGSSLFTLYFYIAGGWRKLPSFSNDVCKIVTCPVQPGPFKFTTTINVPFITPPGQYQGSLILTDQNSRNITCLDFATTLSH</sequence>
<proteinExistence type="inferred from homology"/>
<keyword evidence="5 7" id="KW-0732">Signal</keyword>
<feature type="signal peptide" evidence="7">
    <location>
        <begin position="1"/>
        <end position="21"/>
    </location>
</feature>
<dbReference type="EMBL" id="AJWJ01000494">
    <property type="protein sequence ID" value="KAF2070418.1"/>
    <property type="molecule type" value="Genomic_DNA"/>
</dbReference>
<evidence type="ECO:0000256" key="4">
    <source>
        <dbReference type="ARBA" id="ARBA00022448"/>
    </source>
</evidence>
<dbReference type="InterPro" id="IPR039670">
    <property type="entry name" value="NPC2-like"/>
</dbReference>
<evidence type="ECO:0000259" key="8">
    <source>
        <dbReference type="SMART" id="SM00737"/>
    </source>
</evidence>
<keyword evidence="10" id="KW-1185">Reference proteome</keyword>
<dbReference type="InterPro" id="IPR036846">
    <property type="entry name" value="GM2-AP_sf"/>
</dbReference>
<evidence type="ECO:0000256" key="1">
    <source>
        <dbReference type="ARBA" id="ARBA00002053"/>
    </source>
</evidence>
<dbReference type="GO" id="GO:0015918">
    <property type="term" value="P:sterol transport"/>
    <property type="evidence" value="ECO:0007669"/>
    <property type="project" value="InterPro"/>
</dbReference>
<feature type="domain" description="MD-2-related lipid-recognition" evidence="8">
    <location>
        <begin position="24"/>
        <end position="143"/>
    </location>
</feature>